<proteinExistence type="predicted"/>
<evidence type="ECO:0000313" key="2">
    <source>
        <dbReference type="Proteomes" id="UP001164539"/>
    </source>
</evidence>
<gene>
    <name evidence="1" type="ORF">OWV82_004885</name>
</gene>
<dbReference type="EMBL" id="CM051395">
    <property type="protein sequence ID" value="KAJ4726126.1"/>
    <property type="molecule type" value="Genomic_DNA"/>
</dbReference>
<accession>A0ACC1YQU9</accession>
<protein>
    <submittedName>
        <fullName evidence="1">Early nodulin-like protein</fullName>
    </submittedName>
</protein>
<comment type="caution">
    <text evidence="1">The sequence shown here is derived from an EMBL/GenBank/DDBJ whole genome shotgun (WGS) entry which is preliminary data.</text>
</comment>
<organism evidence="1 2">
    <name type="scientific">Melia azedarach</name>
    <name type="common">Chinaberry tree</name>
    <dbReference type="NCBI Taxonomy" id="155640"/>
    <lineage>
        <taxon>Eukaryota</taxon>
        <taxon>Viridiplantae</taxon>
        <taxon>Streptophyta</taxon>
        <taxon>Embryophyta</taxon>
        <taxon>Tracheophyta</taxon>
        <taxon>Spermatophyta</taxon>
        <taxon>Magnoliopsida</taxon>
        <taxon>eudicotyledons</taxon>
        <taxon>Gunneridae</taxon>
        <taxon>Pentapetalae</taxon>
        <taxon>rosids</taxon>
        <taxon>malvids</taxon>
        <taxon>Sapindales</taxon>
        <taxon>Meliaceae</taxon>
        <taxon>Melia</taxon>
    </lineage>
</organism>
<reference evidence="1 2" key="1">
    <citation type="journal article" date="2023" name="Science">
        <title>Complex scaffold remodeling in plant triterpene biosynthesis.</title>
        <authorList>
            <person name="De La Pena R."/>
            <person name="Hodgson H."/>
            <person name="Liu J.C."/>
            <person name="Stephenson M.J."/>
            <person name="Martin A.C."/>
            <person name="Owen C."/>
            <person name="Harkess A."/>
            <person name="Leebens-Mack J."/>
            <person name="Jimenez L.E."/>
            <person name="Osbourn A."/>
            <person name="Sattely E.S."/>
        </authorList>
    </citation>
    <scope>NUCLEOTIDE SEQUENCE [LARGE SCALE GENOMIC DNA]</scope>
    <source>
        <strain evidence="2">cv. JPN11</strain>
        <tissue evidence="1">Leaf</tissue>
    </source>
</reference>
<name>A0ACC1YQU9_MELAZ</name>
<dbReference type="Proteomes" id="UP001164539">
    <property type="component" value="Chromosome 2"/>
</dbReference>
<evidence type="ECO:0000313" key="1">
    <source>
        <dbReference type="EMBL" id="KAJ4726126.1"/>
    </source>
</evidence>
<keyword evidence="2" id="KW-1185">Reference proteome</keyword>
<sequence length="223" mass="23880">MAKNMLARLDNGNKSKAYHALELFCLMLLLQKISAREFPVGGSKGTWGVTADNTTVNYNQWAESQRFQIGDSVVFNYAPDQDSVLQVNKDAYTNCSTDYPIAKYTDGHTVFTFNQSGSHYFISGNKDNCLKNEKLVVIVMANRSNLYSNSTHDTSPSSPPSPSTTDVATPAPAPAGQYSPPGTVDVNPTPAPQAPPSAASSTFISVFSSIGALLAASSLLLPF</sequence>